<reference evidence="1" key="1">
    <citation type="journal article" date="2014" name="Front. Microbiol.">
        <title>High frequency of phylogenetically diverse reductive dehalogenase-homologous genes in deep subseafloor sedimentary metagenomes.</title>
        <authorList>
            <person name="Kawai M."/>
            <person name="Futagami T."/>
            <person name="Toyoda A."/>
            <person name="Takaki Y."/>
            <person name="Nishi S."/>
            <person name="Hori S."/>
            <person name="Arai W."/>
            <person name="Tsubouchi T."/>
            <person name="Morono Y."/>
            <person name="Uchiyama I."/>
            <person name="Ito T."/>
            <person name="Fujiyama A."/>
            <person name="Inagaki F."/>
            <person name="Takami H."/>
        </authorList>
    </citation>
    <scope>NUCLEOTIDE SEQUENCE</scope>
    <source>
        <strain evidence="1">Expedition CK06-06</strain>
    </source>
</reference>
<protein>
    <recommendedName>
        <fullName evidence="2">Polymerase beta nucleotidyltransferase domain-containing protein</fullName>
    </recommendedName>
</protein>
<gene>
    <name evidence="1" type="ORF">S01H4_47753</name>
</gene>
<feature type="non-terminal residue" evidence="1">
    <location>
        <position position="45"/>
    </location>
</feature>
<comment type="caution">
    <text evidence="1">The sequence shown here is derived from an EMBL/GenBank/DDBJ whole genome shotgun (WGS) entry which is preliminary data.</text>
</comment>
<dbReference type="InterPro" id="IPR043519">
    <property type="entry name" value="NT_sf"/>
</dbReference>
<sequence>MITEKDKIIIQEISKKYRVKRVLLFGSSLDQKRRSNDIDIAVEGV</sequence>
<name>X1C104_9ZZZZ</name>
<dbReference type="AlphaFoldDB" id="X1C104"/>
<dbReference type="EMBL" id="BART01026846">
    <property type="protein sequence ID" value="GAH01796.1"/>
    <property type="molecule type" value="Genomic_DNA"/>
</dbReference>
<organism evidence="1">
    <name type="scientific">marine sediment metagenome</name>
    <dbReference type="NCBI Taxonomy" id="412755"/>
    <lineage>
        <taxon>unclassified sequences</taxon>
        <taxon>metagenomes</taxon>
        <taxon>ecological metagenomes</taxon>
    </lineage>
</organism>
<dbReference type="SUPFAM" id="SSF81301">
    <property type="entry name" value="Nucleotidyltransferase"/>
    <property type="match status" value="1"/>
</dbReference>
<evidence type="ECO:0000313" key="1">
    <source>
        <dbReference type="EMBL" id="GAH01796.1"/>
    </source>
</evidence>
<dbReference type="Gene3D" id="3.30.460.10">
    <property type="entry name" value="Beta Polymerase, domain 2"/>
    <property type="match status" value="1"/>
</dbReference>
<accession>X1C104</accession>
<evidence type="ECO:0008006" key="2">
    <source>
        <dbReference type="Google" id="ProtNLM"/>
    </source>
</evidence>
<proteinExistence type="predicted"/>